<organism evidence="2 3">
    <name type="scientific">Triangularia setosa</name>
    <dbReference type="NCBI Taxonomy" id="2587417"/>
    <lineage>
        <taxon>Eukaryota</taxon>
        <taxon>Fungi</taxon>
        <taxon>Dikarya</taxon>
        <taxon>Ascomycota</taxon>
        <taxon>Pezizomycotina</taxon>
        <taxon>Sordariomycetes</taxon>
        <taxon>Sordariomycetidae</taxon>
        <taxon>Sordariales</taxon>
        <taxon>Podosporaceae</taxon>
        <taxon>Triangularia</taxon>
    </lineage>
</organism>
<dbReference type="InterPro" id="IPR057670">
    <property type="entry name" value="SH3_retrovirus"/>
</dbReference>
<reference evidence="2" key="1">
    <citation type="journal article" date="2023" name="Mol. Phylogenet. Evol.">
        <title>Genome-scale phylogeny and comparative genomics of the fungal order Sordariales.</title>
        <authorList>
            <person name="Hensen N."/>
            <person name="Bonometti L."/>
            <person name="Westerberg I."/>
            <person name="Brannstrom I.O."/>
            <person name="Guillou S."/>
            <person name="Cros-Aarteil S."/>
            <person name="Calhoun S."/>
            <person name="Haridas S."/>
            <person name="Kuo A."/>
            <person name="Mondo S."/>
            <person name="Pangilinan J."/>
            <person name="Riley R."/>
            <person name="LaButti K."/>
            <person name="Andreopoulos B."/>
            <person name="Lipzen A."/>
            <person name="Chen C."/>
            <person name="Yan M."/>
            <person name="Daum C."/>
            <person name="Ng V."/>
            <person name="Clum A."/>
            <person name="Steindorff A."/>
            <person name="Ohm R.A."/>
            <person name="Martin F."/>
            <person name="Silar P."/>
            <person name="Natvig D.O."/>
            <person name="Lalanne C."/>
            <person name="Gautier V."/>
            <person name="Ament-Velasquez S.L."/>
            <person name="Kruys A."/>
            <person name="Hutchinson M.I."/>
            <person name="Powell A.J."/>
            <person name="Barry K."/>
            <person name="Miller A.N."/>
            <person name="Grigoriev I.V."/>
            <person name="Debuchy R."/>
            <person name="Gladieux P."/>
            <person name="Hiltunen Thoren M."/>
            <person name="Johannesson H."/>
        </authorList>
    </citation>
    <scope>NUCLEOTIDE SEQUENCE</scope>
    <source>
        <strain evidence="2">CBS 892.96</strain>
    </source>
</reference>
<dbReference type="Proteomes" id="UP001302321">
    <property type="component" value="Unassembled WGS sequence"/>
</dbReference>
<comment type="caution">
    <text evidence="2">The sequence shown here is derived from an EMBL/GenBank/DDBJ whole genome shotgun (WGS) entry which is preliminary data.</text>
</comment>
<reference evidence="2" key="2">
    <citation type="submission" date="2023-05" db="EMBL/GenBank/DDBJ databases">
        <authorList>
            <consortium name="Lawrence Berkeley National Laboratory"/>
            <person name="Steindorff A."/>
            <person name="Hensen N."/>
            <person name="Bonometti L."/>
            <person name="Westerberg I."/>
            <person name="Brannstrom I.O."/>
            <person name="Guillou S."/>
            <person name="Cros-Aarteil S."/>
            <person name="Calhoun S."/>
            <person name="Haridas S."/>
            <person name="Kuo A."/>
            <person name="Mondo S."/>
            <person name="Pangilinan J."/>
            <person name="Riley R."/>
            <person name="Labutti K."/>
            <person name="Andreopoulos B."/>
            <person name="Lipzen A."/>
            <person name="Chen C."/>
            <person name="Yanf M."/>
            <person name="Daum C."/>
            <person name="Ng V."/>
            <person name="Clum A."/>
            <person name="Ohm R."/>
            <person name="Martin F."/>
            <person name="Silar P."/>
            <person name="Natvig D."/>
            <person name="Lalanne C."/>
            <person name="Gautier V."/>
            <person name="Ament-Velasquez S.L."/>
            <person name="Kruys A."/>
            <person name="Hutchinson M.I."/>
            <person name="Powell A.J."/>
            <person name="Barry K."/>
            <person name="Miller A.N."/>
            <person name="Grigoriev I.V."/>
            <person name="Debuchy R."/>
            <person name="Gladieux P."/>
            <person name="Thoren M.H."/>
            <person name="Johannesson H."/>
        </authorList>
    </citation>
    <scope>NUCLEOTIDE SEQUENCE</scope>
    <source>
        <strain evidence="2">CBS 892.96</strain>
    </source>
</reference>
<keyword evidence="3" id="KW-1185">Reference proteome</keyword>
<evidence type="ECO:0000313" key="2">
    <source>
        <dbReference type="EMBL" id="KAK4176135.1"/>
    </source>
</evidence>
<name>A0AAN6W6V1_9PEZI</name>
<feature type="domain" description="Retroviral polymerase SH3-like" evidence="1">
    <location>
        <begin position="42"/>
        <end position="104"/>
    </location>
</feature>
<evidence type="ECO:0000313" key="3">
    <source>
        <dbReference type="Proteomes" id="UP001302321"/>
    </source>
</evidence>
<proteinExistence type="predicted"/>
<evidence type="ECO:0000259" key="1">
    <source>
        <dbReference type="Pfam" id="PF25597"/>
    </source>
</evidence>
<dbReference type="Pfam" id="PF25597">
    <property type="entry name" value="SH3_retrovirus"/>
    <property type="match status" value="1"/>
</dbReference>
<protein>
    <recommendedName>
        <fullName evidence="1">Retroviral polymerase SH3-like domain-containing protein</fullName>
    </recommendedName>
</protein>
<dbReference type="AlphaFoldDB" id="A0AAN6W6V1"/>
<dbReference type="EMBL" id="MU866207">
    <property type="protein sequence ID" value="KAK4176135.1"/>
    <property type="molecule type" value="Genomic_DNA"/>
</dbReference>
<feature type="non-terminal residue" evidence="2">
    <location>
        <position position="107"/>
    </location>
</feature>
<accession>A0AAN6W6V1</accession>
<feature type="non-terminal residue" evidence="2">
    <location>
        <position position="1"/>
    </location>
</feature>
<gene>
    <name evidence="2" type="ORF">QBC36DRAFT_166003</name>
</gene>
<sequence length="107" mass="12140">LNRLPTAHNPDGMSPFEAFTTAIGLPDQQCIPQVHHLKAFGSTAFVHIRDKKKRPQARKMMARTVKGKLCGYEGDSSKIYRVWIESTNKIVRCRDARLSKTTFPMIP</sequence>